<evidence type="ECO:0000313" key="2">
    <source>
        <dbReference type="EMBL" id="KAE9394456.1"/>
    </source>
</evidence>
<proteinExistence type="predicted"/>
<protein>
    <submittedName>
        <fullName evidence="2">Uncharacterized protein</fullName>
    </submittedName>
</protein>
<feature type="region of interest" description="Disordered" evidence="1">
    <location>
        <begin position="1"/>
        <end position="36"/>
    </location>
</feature>
<sequence>MTSQAIRPQDFHRASKTSKPHATPHPTLPQPTPDQSLHRRNLLEVNFIGFAGDLSKRALSCTGAG</sequence>
<dbReference type="EMBL" id="ML769549">
    <property type="protein sequence ID" value="KAE9394456.1"/>
    <property type="molecule type" value="Genomic_DNA"/>
</dbReference>
<organism evidence="2 3">
    <name type="scientific">Gymnopus androsaceus JB14</name>
    <dbReference type="NCBI Taxonomy" id="1447944"/>
    <lineage>
        <taxon>Eukaryota</taxon>
        <taxon>Fungi</taxon>
        <taxon>Dikarya</taxon>
        <taxon>Basidiomycota</taxon>
        <taxon>Agaricomycotina</taxon>
        <taxon>Agaricomycetes</taxon>
        <taxon>Agaricomycetidae</taxon>
        <taxon>Agaricales</taxon>
        <taxon>Marasmiineae</taxon>
        <taxon>Omphalotaceae</taxon>
        <taxon>Gymnopus</taxon>
    </lineage>
</organism>
<name>A0A6A4H9H2_9AGAR</name>
<evidence type="ECO:0000256" key="1">
    <source>
        <dbReference type="SAM" id="MobiDB-lite"/>
    </source>
</evidence>
<reference evidence="2" key="1">
    <citation type="journal article" date="2019" name="Environ. Microbiol.">
        <title>Fungal ecological strategies reflected in gene transcription - a case study of two litter decomposers.</title>
        <authorList>
            <person name="Barbi F."/>
            <person name="Kohler A."/>
            <person name="Barry K."/>
            <person name="Baskaran P."/>
            <person name="Daum C."/>
            <person name="Fauchery L."/>
            <person name="Ihrmark K."/>
            <person name="Kuo A."/>
            <person name="LaButti K."/>
            <person name="Lipzen A."/>
            <person name="Morin E."/>
            <person name="Grigoriev I.V."/>
            <person name="Henrissat B."/>
            <person name="Lindahl B."/>
            <person name="Martin F."/>
        </authorList>
    </citation>
    <scope>NUCLEOTIDE SEQUENCE</scope>
    <source>
        <strain evidence="2">JB14</strain>
    </source>
</reference>
<keyword evidence="3" id="KW-1185">Reference proteome</keyword>
<dbReference type="Proteomes" id="UP000799118">
    <property type="component" value="Unassembled WGS sequence"/>
</dbReference>
<dbReference type="AlphaFoldDB" id="A0A6A4H9H2"/>
<evidence type="ECO:0000313" key="3">
    <source>
        <dbReference type="Proteomes" id="UP000799118"/>
    </source>
</evidence>
<gene>
    <name evidence="2" type="ORF">BT96DRAFT_1022514</name>
</gene>
<accession>A0A6A4H9H2</accession>